<accession>A0A427B3K7</accession>
<feature type="domain" description="Cystatin" evidence="5">
    <location>
        <begin position="106"/>
        <end position="196"/>
    </location>
</feature>
<dbReference type="Proteomes" id="UP000287651">
    <property type="component" value="Unassembled WGS sequence"/>
</dbReference>
<organism evidence="6 7">
    <name type="scientific">Ensete ventricosum</name>
    <name type="common">Abyssinian banana</name>
    <name type="synonym">Musa ensete</name>
    <dbReference type="NCBI Taxonomy" id="4639"/>
    <lineage>
        <taxon>Eukaryota</taxon>
        <taxon>Viridiplantae</taxon>
        <taxon>Streptophyta</taxon>
        <taxon>Embryophyta</taxon>
        <taxon>Tracheophyta</taxon>
        <taxon>Spermatophyta</taxon>
        <taxon>Magnoliopsida</taxon>
        <taxon>Liliopsida</taxon>
        <taxon>Zingiberales</taxon>
        <taxon>Musaceae</taxon>
        <taxon>Ensete</taxon>
    </lineage>
</organism>
<name>A0A427B3K7_ENSVE</name>
<dbReference type="CDD" id="cd00042">
    <property type="entry name" value="CY"/>
    <property type="match status" value="1"/>
</dbReference>
<dbReference type="Pfam" id="PF16845">
    <property type="entry name" value="SQAPI"/>
    <property type="match status" value="1"/>
</dbReference>
<dbReference type="InterPro" id="IPR018073">
    <property type="entry name" value="Prot_inh_cystat_CS"/>
</dbReference>
<keyword evidence="4" id="KW-0812">Transmembrane</keyword>
<dbReference type="PANTHER" id="PTHR47364">
    <property type="entry name" value="CYSTEINE PROTEINASE INHIBITOR 5"/>
    <property type="match status" value="1"/>
</dbReference>
<dbReference type="EMBL" id="AMZH03000569">
    <property type="protein sequence ID" value="RRT83054.1"/>
    <property type="molecule type" value="Genomic_DNA"/>
</dbReference>
<keyword evidence="3" id="KW-0789">Thiol protease inhibitor</keyword>
<evidence type="ECO:0000313" key="7">
    <source>
        <dbReference type="Proteomes" id="UP000287651"/>
    </source>
</evidence>
<comment type="caution">
    <text evidence="6">The sequence shown here is derived from an EMBL/GenBank/DDBJ whole genome shotgun (WGS) entry which is preliminary data.</text>
</comment>
<dbReference type="Gene3D" id="3.10.450.10">
    <property type="match status" value="1"/>
</dbReference>
<reference evidence="6 7" key="1">
    <citation type="journal article" date="2014" name="Agronomy (Basel)">
        <title>A Draft Genome Sequence for Ensete ventricosum, the Drought-Tolerant Tree Against Hunger.</title>
        <authorList>
            <person name="Harrison J."/>
            <person name="Moore K.A."/>
            <person name="Paszkiewicz K."/>
            <person name="Jones T."/>
            <person name="Grant M."/>
            <person name="Ambacheew D."/>
            <person name="Muzemil S."/>
            <person name="Studholme D.J."/>
        </authorList>
    </citation>
    <scope>NUCLEOTIDE SEQUENCE [LARGE SCALE GENOMIC DNA]</scope>
</reference>
<keyword evidence="2" id="KW-0646">Protease inhibitor</keyword>
<keyword evidence="4" id="KW-0472">Membrane</keyword>
<evidence type="ECO:0000256" key="2">
    <source>
        <dbReference type="ARBA" id="ARBA00022690"/>
    </source>
</evidence>
<evidence type="ECO:0000313" key="6">
    <source>
        <dbReference type="EMBL" id="RRT83054.1"/>
    </source>
</evidence>
<protein>
    <recommendedName>
        <fullName evidence="5">Cystatin domain-containing protein</fullName>
    </recommendedName>
</protein>
<dbReference type="SMART" id="SM00043">
    <property type="entry name" value="CY"/>
    <property type="match status" value="1"/>
</dbReference>
<dbReference type="InterPro" id="IPR000010">
    <property type="entry name" value="Cystatin_dom"/>
</dbReference>
<evidence type="ECO:0000256" key="3">
    <source>
        <dbReference type="ARBA" id="ARBA00022704"/>
    </source>
</evidence>
<dbReference type="AlphaFoldDB" id="A0A427B3K7"/>
<proteinExistence type="inferred from homology"/>
<dbReference type="PROSITE" id="PS00287">
    <property type="entry name" value="CYSTATIN"/>
    <property type="match status" value="1"/>
</dbReference>
<feature type="transmembrane region" description="Helical" evidence="4">
    <location>
        <begin position="80"/>
        <end position="102"/>
    </location>
</feature>
<dbReference type="SUPFAM" id="SSF54403">
    <property type="entry name" value="Cystatin/monellin"/>
    <property type="match status" value="1"/>
</dbReference>
<dbReference type="InterPro" id="IPR046350">
    <property type="entry name" value="Cystatin_sf"/>
</dbReference>
<sequence>MLRGFDAIALHGRPNSILRSFTPKHLSLPLPNLISKRHPPTSSSSSHVSYILLAYRRLEQSAELRRAPALTMRSPHRPCFLALPVLLLLLLIGAVLSASAAASSGKALGGWTPIKDVNDPHVLEIAQFAVSEHNKQANSGLALDKVVKGETQVVSGANYRLVLSASDGSGASARYEAVVWEKPWEKFRQLTSFKKLVNS</sequence>
<gene>
    <name evidence="6" type="ORF">B296_00011885</name>
</gene>
<comment type="similarity">
    <text evidence="1">Belongs to the cystatin family. Phytocystatin subfamily.</text>
</comment>
<keyword evidence="4" id="KW-1133">Transmembrane helix</keyword>
<dbReference type="PANTHER" id="PTHR47364:SF2">
    <property type="entry name" value="CYSTEINE PROTEINASE INHIBITOR 5"/>
    <property type="match status" value="1"/>
</dbReference>
<evidence type="ECO:0000256" key="4">
    <source>
        <dbReference type="SAM" id="Phobius"/>
    </source>
</evidence>
<evidence type="ECO:0000256" key="1">
    <source>
        <dbReference type="ARBA" id="ARBA00007233"/>
    </source>
</evidence>
<dbReference type="GO" id="GO:0004869">
    <property type="term" value="F:cysteine-type endopeptidase inhibitor activity"/>
    <property type="evidence" value="ECO:0007669"/>
    <property type="project" value="UniProtKB-KW"/>
</dbReference>
<evidence type="ECO:0000259" key="5">
    <source>
        <dbReference type="SMART" id="SM00043"/>
    </source>
</evidence>